<evidence type="ECO:0000259" key="2">
    <source>
        <dbReference type="Pfam" id="PF07727"/>
    </source>
</evidence>
<accession>A0ABQ5E956</accession>
<feature type="compositionally biased region" description="Basic and acidic residues" evidence="1">
    <location>
        <begin position="291"/>
        <end position="307"/>
    </location>
</feature>
<dbReference type="Pfam" id="PF25597">
    <property type="entry name" value="SH3_retrovirus"/>
    <property type="match status" value="1"/>
</dbReference>
<evidence type="ECO:0000259" key="3">
    <source>
        <dbReference type="Pfam" id="PF25597"/>
    </source>
</evidence>
<feature type="domain" description="Reverse transcriptase Ty1/copia-type" evidence="2">
    <location>
        <begin position="369"/>
        <end position="530"/>
    </location>
</feature>
<feature type="region of interest" description="Disordered" evidence="1">
    <location>
        <begin position="291"/>
        <end position="310"/>
    </location>
</feature>
<sequence>MMEMVLMMSWWQWGGGGYRRVAARGGGDRVMGRLLRLGRKTCWKSFSVVAAVVTSDGWPEMGKEREDLCVCGRNPACPRRGRERGRDGGGNKSFLTDYQEVDGGFVAFAGSPKGGKIIGKGKTRTEKLDFEYNRVLVTKPHNKTPYELLHGRPPSISFMRPFGCHVTILNTLDPLGKFDEKADEGFFVGYSLNSKAFRAFNTRTRKVEENLHINFLENKPNVTGSRPYWLFDIDLLTNSMNYEPVTTGNQTNKNAGIKDNVDAVPTQQYILLPLLYDSPQNSKDAVVNDAGKKTNEEPANEGERNADDLPLIPDLEDTGIFSGAYDDEDVGAEADLNNLETTMNVIQALTDPSWIEAMQEELLQFKLQKVWTLVDLPKGKRAIGTKWVYRNKKDERGIVVRNKARLVAQGYTQEEGIDYDEVFAPVARIEAIRLFLAYASFMGFIVYQMDVKSAFLYGTIEEEVEKALYGLHQAPRAWYETLSTYLLENGYRRGTIDKTLFIKEDRGDILVSTSVSKLLLKSHIFICEDNHITLKGQPKLGLWYPMDSPFDLEAFSDSDYAGASLYRKSTIGEVGEGSGNPSEPHPLPHDETVNKEWEDRMERAATTATSLEVEQDSGNIIEPNPWLNLMLPVQVNAVEVAFLEKPKENNGFEEIIDFLNASSVQYALTVNPTIYTTCIEQFWTYAIIFFLDKQVENMSKHIGVYVTPSHTKNVFSNMKRPCKGFSGRSPLFSTMIVQATEDMVADSATPTDSHSTPIITQPSSSKPQKKKTKRKQRKDNAPTSYYRRDYS</sequence>
<comment type="caution">
    <text evidence="4">The sequence shown here is derived from an EMBL/GenBank/DDBJ whole genome shotgun (WGS) entry which is preliminary data.</text>
</comment>
<protein>
    <submittedName>
        <fullName evidence="4">Ribonuclease H-like domain-containing protein</fullName>
    </submittedName>
</protein>
<reference evidence="4" key="1">
    <citation type="journal article" date="2022" name="Int. J. Mol. Sci.">
        <title>Draft Genome of Tanacetum Coccineum: Genomic Comparison of Closely Related Tanacetum-Family Plants.</title>
        <authorList>
            <person name="Yamashiro T."/>
            <person name="Shiraishi A."/>
            <person name="Nakayama K."/>
            <person name="Satake H."/>
        </authorList>
    </citation>
    <scope>NUCLEOTIDE SEQUENCE</scope>
</reference>
<evidence type="ECO:0000313" key="4">
    <source>
        <dbReference type="EMBL" id="GJT47363.1"/>
    </source>
</evidence>
<feature type="compositionally biased region" description="Polar residues" evidence="1">
    <location>
        <begin position="748"/>
        <end position="759"/>
    </location>
</feature>
<dbReference type="Pfam" id="PF07727">
    <property type="entry name" value="RVT_2"/>
    <property type="match status" value="1"/>
</dbReference>
<organism evidence="4 5">
    <name type="scientific">Tanacetum coccineum</name>
    <dbReference type="NCBI Taxonomy" id="301880"/>
    <lineage>
        <taxon>Eukaryota</taxon>
        <taxon>Viridiplantae</taxon>
        <taxon>Streptophyta</taxon>
        <taxon>Embryophyta</taxon>
        <taxon>Tracheophyta</taxon>
        <taxon>Spermatophyta</taxon>
        <taxon>Magnoliopsida</taxon>
        <taxon>eudicotyledons</taxon>
        <taxon>Gunneridae</taxon>
        <taxon>Pentapetalae</taxon>
        <taxon>asterids</taxon>
        <taxon>campanulids</taxon>
        <taxon>Asterales</taxon>
        <taxon>Asteraceae</taxon>
        <taxon>Asteroideae</taxon>
        <taxon>Anthemideae</taxon>
        <taxon>Anthemidinae</taxon>
        <taxon>Tanacetum</taxon>
    </lineage>
</organism>
<feature type="region of interest" description="Disordered" evidence="1">
    <location>
        <begin position="572"/>
        <end position="591"/>
    </location>
</feature>
<keyword evidence="5" id="KW-1185">Reference proteome</keyword>
<reference evidence="4" key="2">
    <citation type="submission" date="2022-01" db="EMBL/GenBank/DDBJ databases">
        <authorList>
            <person name="Yamashiro T."/>
            <person name="Shiraishi A."/>
            <person name="Satake H."/>
            <person name="Nakayama K."/>
        </authorList>
    </citation>
    <scope>NUCLEOTIDE SEQUENCE</scope>
</reference>
<dbReference type="Proteomes" id="UP001151760">
    <property type="component" value="Unassembled WGS sequence"/>
</dbReference>
<feature type="compositionally biased region" description="Basic residues" evidence="1">
    <location>
        <begin position="767"/>
        <end position="777"/>
    </location>
</feature>
<name>A0ABQ5E956_9ASTR</name>
<dbReference type="EMBL" id="BQNB010016060">
    <property type="protein sequence ID" value="GJT47363.1"/>
    <property type="molecule type" value="Genomic_DNA"/>
</dbReference>
<dbReference type="InterPro" id="IPR057670">
    <property type="entry name" value="SH3_retrovirus"/>
</dbReference>
<evidence type="ECO:0000313" key="5">
    <source>
        <dbReference type="Proteomes" id="UP001151760"/>
    </source>
</evidence>
<feature type="domain" description="Retroviral polymerase SH3-like" evidence="3">
    <location>
        <begin position="172"/>
        <end position="220"/>
    </location>
</feature>
<proteinExistence type="predicted"/>
<gene>
    <name evidence="4" type="ORF">Tco_0956078</name>
</gene>
<dbReference type="InterPro" id="IPR013103">
    <property type="entry name" value="RVT_2"/>
</dbReference>
<evidence type="ECO:0000256" key="1">
    <source>
        <dbReference type="SAM" id="MobiDB-lite"/>
    </source>
</evidence>
<feature type="region of interest" description="Disordered" evidence="1">
    <location>
        <begin position="745"/>
        <end position="791"/>
    </location>
</feature>